<evidence type="ECO:0000313" key="2">
    <source>
        <dbReference type="EMBL" id="KAJ5491459.1"/>
    </source>
</evidence>
<reference evidence="2" key="1">
    <citation type="submission" date="2022-12" db="EMBL/GenBank/DDBJ databases">
        <authorList>
            <person name="Petersen C."/>
        </authorList>
    </citation>
    <scope>NUCLEOTIDE SEQUENCE</scope>
    <source>
        <strain evidence="2">IBT 30728</strain>
    </source>
</reference>
<sequence length="232" mass="26470">MPSDQNSASSRAARRRCQNFDEDDVPSHTLLMAIDSACSNNGREKCSDVVEHEKRSTSQIAELLACKTALDLLEDRYETSTGHPLYGDRPNVVFKSDSAYLVRGITEYMPKCIQNGYINSSGRPVENQELWREVDRLLTMLETGGMCIKFWLVSRDKNKEADDLARWALRNPDSKRYSYLAVQDKMWMGLSSREEDDELYHEINGTDDFVLGGASPVQVPASIFHPQHWLMR</sequence>
<proteinExistence type="predicted"/>
<protein>
    <recommendedName>
        <fullName evidence="1">RNase H type-1 domain-containing protein</fullName>
    </recommendedName>
</protein>
<dbReference type="SUPFAM" id="SSF53098">
    <property type="entry name" value="Ribonuclease H-like"/>
    <property type="match status" value="1"/>
</dbReference>
<reference evidence="2" key="2">
    <citation type="journal article" date="2023" name="IMA Fungus">
        <title>Comparative genomic study of the Penicillium genus elucidates a diverse pangenome and 15 lateral gene transfer events.</title>
        <authorList>
            <person name="Petersen C."/>
            <person name="Sorensen T."/>
            <person name="Nielsen M.R."/>
            <person name="Sondergaard T.E."/>
            <person name="Sorensen J.L."/>
            <person name="Fitzpatrick D.A."/>
            <person name="Frisvad J.C."/>
            <person name="Nielsen K.L."/>
        </authorList>
    </citation>
    <scope>NUCLEOTIDE SEQUENCE</scope>
    <source>
        <strain evidence="2">IBT 30728</strain>
    </source>
</reference>
<dbReference type="AlphaFoldDB" id="A0A9X0BZF3"/>
<organism evidence="2 3">
    <name type="scientific">Penicillium diatomitis</name>
    <dbReference type="NCBI Taxonomy" id="2819901"/>
    <lineage>
        <taxon>Eukaryota</taxon>
        <taxon>Fungi</taxon>
        <taxon>Dikarya</taxon>
        <taxon>Ascomycota</taxon>
        <taxon>Pezizomycotina</taxon>
        <taxon>Eurotiomycetes</taxon>
        <taxon>Eurotiomycetidae</taxon>
        <taxon>Eurotiales</taxon>
        <taxon>Aspergillaceae</taxon>
        <taxon>Penicillium</taxon>
    </lineage>
</organism>
<dbReference type="EMBL" id="JAPWDQ010000003">
    <property type="protein sequence ID" value="KAJ5491459.1"/>
    <property type="molecule type" value="Genomic_DNA"/>
</dbReference>
<evidence type="ECO:0000259" key="1">
    <source>
        <dbReference type="PROSITE" id="PS50879"/>
    </source>
</evidence>
<dbReference type="Proteomes" id="UP001148312">
    <property type="component" value="Unassembled WGS sequence"/>
</dbReference>
<dbReference type="GO" id="GO:0003676">
    <property type="term" value="F:nucleic acid binding"/>
    <property type="evidence" value="ECO:0007669"/>
    <property type="project" value="InterPro"/>
</dbReference>
<comment type="caution">
    <text evidence="2">The sequence shown here is derived from an EMBL/GenBank/DDBJ whole genome shotgun (WGS) entry which is preliminary data.</text>
</comment>
<dbReference type="RefSeq" id="XP_056792588.1">
    <property type="nucleotide sequence ID" value="XM_056932629.1"/>
</dbReference>
<dbReference type="Gene3D" id="3.30.420.10">
    <property type="entry name" value="Ribonuclease H-like superfamily/Ribonuclease H"/>
    <property type="match status" value="1"/>
</dbReference>
<dbReference type="GO" id="GO:0004523">
    <property type="term" value="F:RNA-DNA hybrid ribonuclease activity"/>
    <property type="evidence" value="ECO:0007669"/>
    <property type="project" value="InterPro"/>
</dbReference>
<dbReference type="PROSITE" id="PS50879">
    <property type="entry name" value="RNASE_H_1"/>
    <property type="match status" value="1"/>
</dbReference>
<dbReference type="InterPro" id="IPR012337">
    <property type="entry name" value="RNaseH-like_sf"/>
</dbReference>
<dbReference type="GeneID" id="81622878"/>
<name>A0A9X0BZF3_9EURO</name>
<keyword evidence="3" id="KW-1185">Reference proteome</keyword>
<dbReference type="InterPro" id="IPR036397">
    <property type="entry name" value="RNaseH_sf"/>
</dbReference>
<feature type="domain" description="RNase H type-1" evidence="1">
    <location>
        <begin position="26"/>
        <end position="170"/>
    </location>
</feature>
<dbReference type="InterPro" id="IPR002156">
    <property type="entry name" value="RNaseH_domain"/>
</dbReference>
<dbReference type="Pfam" id="PF00075">
    <property type="entry name" value="RNase_H"/>
    <property type="match status" value="1"/>
</dbReference>
<accession>A0A9X0BZF3</accession>
<gene>
    <name evidence="2" type="ORF">N7539_003026</name>
</gene>
<evidence type="ECO:0000313" key="3">
    <source>
        <dbReference type="Proteomes" id="UP001148312"/>
    </source>
</evidence>